<evidence type="ECO:0000256" key="13">
    <source>
        <dbReference type="RuleBase" id="RU003983"/>
    </source>
</evidence>
<keyword evidence="3 14" id="KW-0812">Transmembrane</keyword>
<sequence precursor="true">MDNILTLAFLAALLVMSALRLWLARRQISYVSAHREKVPPGFAERIALGAHQKAADYTVARTHFGRAGLVAEVAVLLALTLGGGLQALHDFWSTRLDGLVYGVVVIFSVIAISGLLDLPLALYRQFVIEEKFGFNRMTLGLFLVDLVKQLALGILIGTPVLLAVLWLMERMGSLWWLYVWVFWCAFNLLMLFVYPTWIAPLFNKFAPLDDAGLRERIEALLTRCGFASSGLFVMDGSKRSNHGNAYFTGFGKTKRIVFFDTLLCRLQAAEVEAVLAHELGHFSHRHVLKRIGMLFALSLAFLALLGQLIDAPWFYGGLGLVTGNTALGLVLFFLVGPVFAFLLTPLLSLLSRRDEFAADRYAAENASAEQLASALVKLYEDNAATLTPDPLHSLFYDSHPPAALRIARLQAA</sequence>
<accession>C7RIM8</accession>
<feature type="transmembrane region" description="Helical" evidence="14">
    <location>
        <begin position="329"/>
        <end position="350"/>
    </location>
</feature>
<protein>
    <submittedName>
        <fullName evidence="17">Ste24 endopeptidase</fullName>
        <ecNumber evidence="17">3.4.24.84</ecNumber>
    </submittedName>
</protein>
<evidence type="ECO:0000313" key="17">
    <source>
        <dbReference type="EMBL" id="ACV36602.1"/>
    </source>
</evidence>
<evidence type="ECO:0000256" key="4">
    <source>
        <dbReference type="ARBA" id="ARBA00022723"/>
    </source>
</evidence>
<dbReference type="GO" id="GO:0046872">
    <property type="term" value="F:metal ion binding"/>
    <property type="evidence" value="ECO:0007669"/>
    <property type="project" value="UniProtKB-KW"/>
</dbReference>
<evidence type="ECO:0000256" key="12">
    <source>
        <dbReference type="PIRSR" id="PIRSR627057-2"/>
    </source>
</evidence>
<reference evidence="17" key="1">
    <citation type="submission" date="2009-08" db="EMBL/GenBank/DDBJ databases">
        <authorList>
            <consortium name="US DOE Joint Genome Institute"/>
            <person name="Lucas S."/>
            <person name="Copeland A."/>
            <person name="Lapidus A."/>
            <person name="Glavina del Rio T."/>
            <person name="Dalin E."/>
            <person name="Tice H."/>
            <person name="Bruce D."/>
            <person name="Barry K."/>
            <person name="Pitluck S."/>
            <person name="Lowry S."/>
            <person name="Larimer F."/>
            <person name="Land M."/>
            <person name="Hauser L."/>
            <person name="Kyrpides N."/>
            <person name="Ivanova N."/>
            <person name="McMahon K.D."/>
            <person name="Hugenholtz P."/>
        </authorList>
    </citation>
    <scope>NUCLEOTIDE SEQUENCE</scope>
    <source>
        <strain evidence="17">UW-1</strain>
    </source>
</reference>
<evidence type="ECO:0000256" key="3">
    <source>
        <dbReference type="ARBA" id="ARBA00022692"/>
    </source>
</evidence>
<reference evidence="17" key="2">
    <citation type="submission" date="2009-09" db="EMBL/GenBank/DDBJ databases">
        <title>Complete sequence of chromosome of Candidatus Accumulibacter phosphatis clade IIA str. UW-1.</title>
        <authorList>
            <consortium name="US DOE Joint Genome Institute"/>
            <person name="Martin H.G."/>
            <person name="Ivanova N."/>
            <person name="Kunin V."/>
            <person name="Warnecke F."/>
            <person name="Barry K."/>
            <person name="He S."/>
            <person name="Salamov A."/>
            <person name="Szeto E."/>
            <person name="Dalin E."/>
            <person name="Pangilinan J.L."/>
            <person name="Lapidus A."/>
            <person name="Lowry S."/>
            <person name="Kyrpides N.C."/>
            <person name="McMahon K.D."/>
            <person name="Hugenholtz P."/>
        </authorList>
    </citation>
    <scope>NUCLEOTIDE SEQUENCE [LARGE SCALE GENOMIC DNA]</scope>
    <source>
        <strain evidence="17">UW-1</strain>
    </source>
</reference>
<feature type="active site" evidence="11">
    <location>
        <position position="278"/>
    </location>
</feature>
<dbReference type="PANTHER" id="PTHR10120">
    <property type="entry name" value="CAAX PRENYL PROTEASE 1"/>
    <property type="match status" value="1"/>
</dbReference>
<keyword evidence="7 12" id="KW-0862">Zinc</keyword>
<feature type="domain" description="CAAX prenyl protease 1 N-terminal" evidence="16">
    <location>
        <begin position="27"/>
        <end position="204"/>
    </location>
</feature>
<evidence type="ECO:0000256" key="9">
    <source>
        <dbReference type="ARBA" id="ARBA00023049"/>
    </source>
</evidence>
<dbReference type="GO" id="GO:0004222">
    <property type="term" value="F:metalloendopeptidase activity"/>
    <property type="evidence" value="ECO:0007669"/>
    <property type="project" value="InterPro"/>
</dbReference>
<evidence type="ECO:0000259" key="16">
    <source>
        <dbReference type="Pfam" id="PF16491"/>
    </source>
</evidence>
<feature type="binding site" evidence="12">
    <location>
        <position position="281"/>
    </location>
    <ligand>
        <name>Zn(2+)</name>
        <dbReference type="ChEBI" id="CHEBI:29105"/>
        <note>catalytic</note>
    </ligand>
</feature>
<evidence type="ECO:0000256" key="6">
    <source>
        <dbReference type="ARBA" id="ARBA00022824"/>
    </source>
</evidence>
<gene>
    <name evidence="17" type="ordered locus">CAP2UW1_3338</name>
</gene>
<feature type="binding site" evidence="12">
    <location>
        <position position="277"/>
    </location>
    <ligand>
        <name>Zn(2+)</name>
        <dbReference type="ChEBI" id="CHEBI:29105"/>
        <note>catalytic</note>
    </ligand>
</feature>
<feature type="transmembrane region" description="Helical" evidence="14">
    <location>
        <begin position="67"/>
        <end position="88"/>
    </location>
</feature>
<dbReference type="InterPro" id="IPR001915">
    <property type="entry name" value="Peptidase_M48"/>
</dbReference>
<evidence type="ECO:0000256" key="7">
    <source>
        <dbReference type="ARBA" id="ARBA00022833"/>
    </source>
</evidence>
<keyword evidence="8 14" id="KW-1133">Transmembrane helix</keyword>
<comment type="similarity">
    <text evidence="13">Belongs to the peptidase M48 family.</text>
</comment>
<evidence type="ECO:0000259" key="15">
    <source>
        <dbReference type="Pfam" id="PF01435"/>
    </source>
</evidence>
<dbReference type="AlphaFoldDB" id="C7RIM8"/>
<dbReference type="EMBL" id="CP001715">
    <property type="protein sequence ID" value="ACV36602.1"/>
    <property type="molecule type" value="Genomic_DNA"/>
</dbReference>
<feature type="domain" description="Peptidase M48" evidence="15">
    <location>
        <begin position="208"/>
        <end position="411"/>
    </location>
</feature>
<dbReference type="Pfam" id="PF01435">
    <property type="entry name" value="Peptidase_M48"/>
    <property type="match status" value="1"/>
</dbReference>
<dbReference type="HOGENOM" id="CLU_025947_1_0_4"/>
<comment type="cofactor">
    <cofactor evidence="12 13">
        <name>Zn(2+)</name>
        <dbReference type="ChEBI" id="CHEBI:29105"/>
    </cofactor>
    <text evidence="12 13">Binds 1 zinc ion per subunit.</text>
</comment>
<dbReference type="FunFam" id="3.30.2010.10:FF:000002">
    <property type="entry name" value="CAAX prenyl protease"/>
    <property type="match status" value="1"/>
</dbReference>
<keyword evidence="4 12" id="KW-0479">Metal-binding</keyword>
<evidence type="ECO:0000256" key="5">
    <source>
        <dbReference type="ARBA" id="ARBA00022801"/>
    </source>
</evidence>
<dbReference type="EC" id="3.4.24.84" evidence="17"/>
<evidence type="ECO:0000256" key="10">
    <source>
        <dbReference type="ARBA" id="ARBA00023136"/>
    </source>
</evidence>
<evidence type="ECO:0000256" key="11">
    <source>
        <dbReference type="PIRSR" id="PIRSR627057-1"/>
    </source>
</evidence>
<feature type="transmembrane region" description="Helical" evidence="14">
    <location>
        <begin position="146"/>
        <end position="168"/>
    </location>
</feature>
<feature type="active site" description="Proton donor" evidence="11">
    <location>
        <position position="359"/>
    </location>
</feature>
<organism evidence="17">
    <name type="scientific">Accumulibacter regalis</name>
    <dbReference type="NCBI Taxonomy" id="522306"/>
    <lineage>
        <taxon>Bacteria</taxon>
        <taxon>Pseudomonadati</taxon>
        <taxon>Pseudomonadota</taxon>
        <taxon>Betaproteobacteria</taxon>
        <taxon>Candidatus Accumulibacter</taxon>
    </lineage>
</organism>
<dbReference type="InterPro" id="IPR032456">
    <property type="entry name" value="Peptidase_M48_N"/>
</dbReference>
<dbReference type="CDD" id="cd07343">
    <property type="entry name" value="M48A_Zmpste24p_like"/>
    <property type="match status" value="1"/>
</dbReference>
<keyword evidence="5 13" id="KW-0378">Hydrolase</keyword>
<evidence type="ECO:0000256" key="14">
    <source>
        <dbReference type="SAM" id="Phobius"/>
    </source>
</evidence>
<keyword evidence="9 13" id="KW-0482">Metalloprotease</keyword>
<evidence type="ECO:0000256" key="2">
    <source>
        <dbReference type="ARBA" id="ARBA00022670"/>
    </source>
</evidence>
<evidence type="ECO:0000256" key="1">
    <source>
        <dbReference type="ARBA" id="ARBA00004477"/>
    </source>
</evidence>
<dbReference type="Pfam" id="PF16491">
    <property type="entry name" value="Peptidase_M48_N"/>
    <property type="match status" value="1"/>
</dbReference>
<dbReference type="InterPro" id="IPR027057">
    <property type="entry name" value="CAXX_Prtase_1"/>
</dbReference>
<dbReference type="STRING" id="522306.CAP2UW1_3338"/>
<feature type="binding site" evidence="12">
    <location>
        <position position="355"/>
    </location>
    <ligand>
        <name>Zn(2+)</name>
        <dbReference type="ChEBI" id="CHEBI:29105"/>
        <note>catalytic</note>
    </ligand>
</feature>
<feature type="transmembrane region" description="Helical" evidence="14">
    <location>
        <begin position="100"/>
        <end position="126"/>
    </location>
</feature>
<keyword evidence="2 13" id="KW-0645">Protease</keyword>
<dbReference type="Gene3D" id="3.30.2010.10">
    <property type="entry name" value="Metalloproteases ('zincins'), catalytic domain"/>
    <property type="match status" value="1"/>
</dbReference>
<dbReference type="GO" id="GO:0071586">
    <property type="term" value="P:CAAX-box protein processing"/>
    <property type="evidence" value="ECO:0007669"/>
    <property type="project" value="InterPro"/>
</dbReference>
<dbReference type="KEGG" id="app:CAP2UW1_3338"/>
<keyword evidence="6" id="KW-0256">Endoplasmic reticulum</keyword>
<feature type="transmembrane region" description="Helical" evidence="14">
    <location>
        <begin position="291"/>
        <end position="309"/>
    </location>
</feature>
<evidence type="ECO:0000256" key="8">
    <source>
        <dbReference type="ARBA" id="ARBA00022989"/>
    </source>
</evidence>
<name>C7RIM8_ACCRE</name>
<comment type="subcellular location">
    <subcellularLocation>
        <location evidence="1">Endoplasmic reticulum membrane</location>
        <topology evidence="1">Multi-pass membrane protein</topology>
    </subcellularLocation>
</comment>
<proteinExistence type="inferred from homology"/>
<keyword evidence="10 14" id="KW-0472">Membrane</keyword>
<dbReference type="eggNOG" id="COG0501">
    <property type="taxonomic scope" value="Bacteria"/>
</dbReference>
<feature type="transmembrane region" description="Helical" evidence="14">
    <location>
        <begin position="175"/>
        <end position="197"/>
    </location>
</feature>